<evidence type="ECO:0000259" key="5">
    <source>
        <dbReference type="Pfam" id="PF13442"/>
    </source>
</evidence>
<sequence>MRITLKRGLIGLAGLLVLGALYAWSGLFNVAASSGHWAITNWALHWVMGNSVELRARFVEPPQVNLDDPALVRQAAGHYEQSCAFCHGSPLRPERRLPSRMTPPVPKLDRAAEIWSDEALFWIVKHGIKYTAMRRGSLRRATTRSGRWSPSSRHCPAWSRSATRRSPSATSRRSRPTCRWRAAWRPR</sequence>
<evidence type="ECO:0000313" key="7">
    <source>
        <dbReference type="Proteomes" id="UP000094622"/>
    </source>
</evidence>
<comment type="caution">
    <text evidence="6">The sequence shown here is derived from an EMBL/GenBank/DDBJ whole genome shotgun (WGS) entry which is preliminary data.</text>
</comment>
<dbReference type="AlphaFoldDB" id="A0A1E3H501"/>
<keyword evidence="7" id="KW-1185">Reference proteome</keyword>
<dbReference type="SUPFAM" id="SSF46626">
    <property type="entry name" value="Cytochrome c"/>
    <property type="match status" value="1"/>
</dbReference>
<keyword evidence="1" id="KW-0349">Heme</keyword>
<dbReference type="Pfam" id="PF13442">
    <property type="entry name" value="Cytochrome_CBB3"/>
    <property type="match status" value="1"/>
</dbReference>
<dbReference type="GO" id="GO:0009055">
    <property type="term" value="F:electron transfer activity"/>
    <property type="evidence" value="ECO:0007669"/>
    <property type="project" value="InterPro"/>
</dbReference>
<gene>
    <name evidence="6" type="ORF">A6302_01281</name>
</gene>
<dbReference type="InterPro" id="IPR009056">
    <property type="entry name" value="Cyt_c-like_dom"/>
</dbReference>
<dbReference type="Proteomes" id="UP000094622">
    <property type="component" value="Unassembled WGS sequence"/>
</dbReference>
<dbReference type="GO" id="GO:0020037">
    <property type="term" value="F:heme binding"/>
    <property type="evidence" value="ECO:0007669"/>
    <property type="project" value="InterPro"/>
</dbReference>
<dbReference type="InterPro" id="IPR036909">
    <property type="entry name" value="Cyt_c-like_dom_sf"/>
</dbReference>
<proteinExistence type="predicted"/>
<evidence type="ECO:0000313" key="6">
    <source>
        <dbReference type="EMBL" id="ODN71417.1"/>
    </source>
</evidence>
<feature type="region of interest" description="Disordered" evidence="4">
    <location>
        <begin position="141"/>
        <end position="178"/>
    </location>
</feature>
<evidence type="ECO:0000256" key="1">
    <source>
        <dbReference type="ARBA" id="ARBA00022617"/>
    </source>
</evidence>
<organism evidence="6 7">
    <name type="scientific">Methylobrevis pamukkalensis</name>
    <dbReference type="NCBI Taxonomy" id="1439726"/>
    <lineage>
        <taxon>Bacteria</taxon>
        <taxon>Pseudomonadati</taxon>
        <taxon>Pseudomonadota</taxon>
        <taxon>Alphaproteobacteria</taxon>
        <taxon>Hyphomicrobiales</taxon>
        <taxon>Pleomorphomonadaceae</taxon>
        <taxon>Methylobrevis</taxon>
    </lineage>
</organism>
<evidence type="ECO:0000256" key="4">
    <source>
        <dbReference type="SAM" id="MobiDB-lite"/>
    </source>
</evidence>
<dbReference type="Gene3D" id="1.10.760.10">
    <property type="entry name" value="Cytochrome c-like domain"/>
    <property type="match status" value="1"/>
</dbReference>
<keyword evidence="2" id="KW-0479">Metal-binding</keyword>
<reference evidence="6 7" key="1">
    <citation type="submission" date="2016-07" db="EMBL/GenBank/DDBJ databases">
        <title>Draft Genome Sequence of Methylobrevis pamukkalensis PK2.</title>
        <authorList>
            <person name="Vasilenko O.V."/>
            <person name="Doronina N.V."/>
            <person name="Shmareva M.N."/>
            <person name="Tarlachkov S.V."/>
            <person name="Mustakhimov I."/>
            <person name="Trotsenko Y.A."/>
        </authorList>
    </citation>
    <scope>NUCLEOTIDE SEQUENCE [LARGE SCALE GENOMIC DNA]</scope>
    <source>
        <strain evidence="6 7">PK2</strain>
    </source>
</reference>
<evidence type="ECO:0000256" key="3">
    <source>
        <dbReference type="ARBA" id="ARBA00023004"/>
    </source>
</evidence>
<dbReference type="RefSeq" id="WP_245293933.1">
    <property type="nucleotide sequence ID" value="NZ_MCRJ01000022.1"/>
</dbReference>
<feature type="compositionally biased region" description="Low complexity" evidence="4">
    <location>
        <begin position="156"/>
        <end position="171"/>
    </location>
</feature>
<keyword evidence="3" id="KW-0408">Iron</keyword>
<dbReference type="EMBL" id="MCRJ01000022">
    <property type="protein sequence ID" value="ODN71417.1"/>
    <property type="molecule type" value="Genomic_DNA"/>
</dbReference>
<feature type="domain" description="Cytochrome c" evidence="5">
    <location>
        <begin position="72"/>
        <end position="133"/>
    </location>
</feature>
<name>A0A1E3H501_9HYPH</name>
<feature type="compositionally biased region" description="Polar residues" evidence="4">
    <location>
        <begin position="143"/>
        <end position="152"/>
    </location>
</feature>
<accession>A0A1E3H501</accession>
<evidence type="ECO:0000256" key="2">
    <source>
        <dbReference type="ARBA" id="ARBA00022723"/>
    </source>
</evidence>
<dbReference type="GO" id="GO:0046872">
    <property type="term" value="F:metal ion binding"/>
    <property type="evidence" value="ECO:0007669"/>
    <property type="project" value="UniProtKB-KW"/>
</dbReference>
<protein>
    <recommendedName>
        <fullName evidence="5">Cytochrome c domain-containing protein</fullName>
    </recommendedName>
</protein>